<proteinExistence type="predicted"/>
<reference evidence="1 2" key="1">
    <citation type="journal article" date="2006" name="Science">
        <title>The genome of black cottonwood, Populus trichocarpa (Torr. &amp; Gray).</title>
        <authorList>
            <person name="Tuskan G.A."/>
            <person name="Difazio S."/>
            <person name="Jansson S."/>
            <person name="Bohlmann J."/>
            <person name="Grigoriev I."/>
            <person name="Hellsten U."/>
            <person name="Putnam N."/>
            <person name="Ralph S."/>
            <person name="Rombauts S."/>
            <person name="Salamov A."/>
            <person name="Schein J."/>
            <person name="Sterck L."/>
            <person name="Aerts A."/>
            <person name="Bhalerao R.R."/>
            <person name="Bhalerao R.P."/>
            <person name="Blaudez D."/>
            <person name="Boerjan W."/>
            <person name="Brun A."/>
            <person name="Brunner A."/>
            <person name="Busov V."/>
            <person name="Campbell M."/>
            <person name="Carlson J."/>
            <person name="Chalot M."/>
            <person name="Chapman J."/>
            <person name="Chen G.L."/>
            <person name="Cooper D."/>
            <person name="Coutinho P.M."/>
            <person name="Couturier J."/>
            <person name="Covert S."/>
            <person name="Cronk Q."/>
            <person name="Cunningham R."/>
            <person name="Davis J."/>
            <person name="Degroeve S."/>
            <person name="Dejardin A."/>
            <person name="Depamphilis C."/>
            <person name="Detter J."/>
            <person name="Dirks B."/>
            <person name="Dubchak I."/>
            <person name="Duplessis S."/>
            <person name="Ehlting J."/>
            <person name="Ellis B."/>
            <person name="Gendler K."/>
            <person name="Goodstein D."/>
            <person name="Gribskov M."/>
            <person name="Grimwood J."/>
            <person name="Groover A."/>
            <person name="Gunter L."/>
            <person name="Hamberger B."/>
            <person name="Heinze B."/>
            <person name="Helariutta Y."/>
            <person name="Henrissat B."/>
            <person name="Holligan D."/>
            <person name="Holt R."/>
            <person name="Huang W."/>
            <person name="Islam-Faridi N."/>
            <person name="Jones S."/>
            <person name="Jones-Rhoades M."/>
            <person name="Jorgensen R."/>
            <person name="Joshi C."/>
            <person name="Kangasjarvi J."/>
            <person name="Karlsson J."/>
            <person name="Kelleher C."/>
            <person name="Kirkpatrick R."/>
            <person name="Kirst M."/>
            <person name="Kohler A."/>
            <person name="Kalluri U."/>
            <person name="Larimer F."/>
            <person name="Leebens-Mack J."/>
            <person name="Leple J.C."/>
            <person name="Locascio P."/>
            <person name="Lou Y."/>
            <person name="Lucas S."/>
            <person name="Martin F."/>
            <person name="Montanini B."/>
            <person name="Napoli C."/>
            <person name="Nelson D.R."/>
            <person name="Nelson C."/>
            <person name="Nieminen K."/>
            <person name="Nilsson O."/>
            <person name="Pereda V."/>
            <person name="Peter G."/>
            <person name="Philippe R."/>
            <person name="Pilate G."/>
            <person name="Poliakov A."/>
            <person name="Razumovskaya J."/>
            <person name="Richardson P."/>
            <person name="Rinaldi C."/>
            <person name="Ritland K."/>
            <person name="Rouze P."/>
            <person name="Ryaboy D."/>
            <person name="Schmutz J."/>
            <person name="Schrader J."/>
            <person name="Segerman B."/>
            <person name="Shin H."/>
            <person name="Siddiqui A."/>
            <person name="Sterky F."/>
            <person name="Terry A."/>
            <person name="Tsai C.J."/>
            <person name="Uberbacher E."/>
            <person name="Unneberg P."/>
            <person name="Vahala J."/>
            <person name="Wall K."/>
            <person name="Wessler S."/>
            <person name="Yang G."/>
            <person name="Yin T."/>
            <person name="Douglas C."/>
            <person name="Marra M."/>
            <person name="Sandberg G."/>
            <person name="Van de Peer Y."/>
            <person name="Rokhsar D."/>
        </authorList>
    </citation>
    <scope>NUCLEOTIDE SEQUENCE [LARGE SCALE GENOMIC DNA]</scope>
    <source>
        <strain evidence="2">cv. Nisqually</strain>
    </source>
</reference>
<organism evidence="1 2">
    <name type="scientific">Populus trichocarpa</name>
    <name type="common">Western balsam poplar</name>
    <name type="synonym">Populus balsamifera subsp. trichocarpa</name>
    <dbReference type="NCBI Taxonomy" id="3694"/>
    <lineage>
        <taxon>Eukaryota</taxon>
        <taxon>Viridiplantae</taxon>
        <taxon>Streptophyta</taxon>
        <taxon>Embryophyta</taxon>
        <taxon>Tracheophyta</taxon>
        <taxon>Spermatophyta</taxon>
        <taxon>Magnoliopsida</taxon>
        <taxon>eudicotyledons</taxon>
        <taxon>Gunneridae</taxon>
        <taxon>Pentapetalae</taxon>
        <taxon>rosids</taxon>
        <taxon>fabids</taxon>
        <taxon>Malpighiales</taxon>
        <taxon>Salicaceae</taxon>
        <taxon>Saliceae</taxon>
        <taxon>Populus</taxon>
    </lineage>
</organism>
<dbReference type="EMBL" id="CM009302">
    <property type="protein sequence ID" value="KAI9383536.1"/>
    <property type="molecule type" value="Genomic_DNA"/>
</dbReference>
<sequence>MKAFWPFLSPLPVPQPRDNNLPKKDPTEVTQVNHLSACNTLAIPQPMNSQPSLIKSPITHLLTQPLVAPLNPSPAPQLDPQPSHIKPTTHHIALIQHHTNPPTTKVMAQTNQVLTPQPWKATTLPSLTPYLV</sequence>
<keyword evidence="2" id="KW-1185">Reference proteome</keyword>
<protein>
    <submittedName>
        <fullName evidence="1">Uncharacterized protein</fullName>
    </submittedName>
</protein>
<evidence type="ECO:0000313" key="2">
    <source>
        <dbReference type="Proteomes" id="UP000006729"/>
    </source>
</evidence>
<evidence type="ECO:0000313" key="1">
    <source>
        <dbReference type="EMBL" id="KAI9383536.1"/>
    </source>
</evidence>
<dbReference type="Proteomes" id="UP000006729">
    <property type="component" value="Chromosome 13"/>
</dbReference>
<name>A0ACC0S1Y9_POPTR</name>
<gene>
    <name evidence="1" type="ORF">POPTR_013G099450v4</name>
</gene>
<comment type="caution">
    <text evidence="1">The sequence shown here is derived from an EMBL/GenBank/DDBJ whole genome shotgun (WGS) entry which is preliminary data.</text>
</comment>
<accession>A0ACC0S1Y9</accession>